<dbReference type="CDD" id="cd00038">
    <property type="entry name" value="CAP_ED"/>
    <property type="match status" value="1"/>
</dbReference>
<dbReference type="SUPFAM" id="SSF51206">
    <property type="entry name" value="cAMP-binding domain-like"/>
    <property type="match status" value="1"/>
</dbReference>
<feature type="domain" description="Cyclic nucleotide-binding" evidence="2">
    <location>
        <begin position="16"/>
        <end position="133"/>
    </location>
</feature>
<dbReference type="EMBL" id="UINC01048017">
    <property type="protein sequence ID" value="SVB58024.1"/>
    <property type="molecule type" value="Genomic_DNA"/>
</dbReference>
<dbReference type="InterPro" id="IPR000595">
    <property type="entry name" value="cNMP-bd_dom"/>
</dbReference>
<dbReference type="PROSITE" id="PS50042">
    <property type="entry name" value="CNMP_BINDING_3"/>
    <property type="match status" value="1"/>
</dbReference>
<dbReference type="InterPro" id="IPR036457">
    <property type="entry name" value="PPM-type-like_dom_sf"/>
</dbReference>
<organism evidence="3">
    <name type="scientific">marine metagenome</name>
    <dbReference type="NCBI Taxonomy" id="408172"/>
    <lineage>
        <taxon>unclassified sequences</taxon>
        <taxon>metagenomes</taxon>
        <taxon>ecological metagenomes</taxon>
    </lineage>
</organism>
<dbReference type="Pfam" id="PF00027">
    <property type="entry name" value="cNMP_binding"/>
    <property type="match status" value="1"/>
</dbReference>
<dbReference type="SMART" id="SM00331">
    <property type="entry name" value="PP2C_SIG"/>
    <property type="match status" value="1"/>
</dbReference>
<proteinExistence type="predicted"/>
<dbReference type="GO" id="GO:0016791">
    <property type="term" value="F:phosphatase activity"/>
    <property type="evidence" value="ECO:0007669"/>
    <property type="project" value="TreeGrafter"/>
</dbReference>
<dbReference type="Gene3D" id="2.60.120.10">
    <property type="entry name" value="Jelly Rolls"/>
    <property type="match status" value="1"/>
</dbReference>
<name>A0A382F6R2_9ZZZZ</name>
<keyword evidence="1" id="KW-0378">Hydrolase</keyword>
<sequence length="401" mass="45486">MVSNPEKAAFLRRTELFAELPDNVLSKITEISQEQYYEANHVLFKEGDVADSLYIILEGEVEIVKEGITVLTHSKPHTCIGEMSIIEENTFRSVMIRCTKHTKMLKILRQDFLDILRKEATMVEGIFRVLIAKLRNELETRVTDARKEIALQESMRMARTIQQSLLPNNEIDTPHIVTASHCQPAGSIGGDYYDYIPLDESRMGVFMADVVGHGLHSAMLGAMAKSCLHTQIVFDSSINSIMQSMDRVVEKSVRDTQTRDFQLLNMYMSCCYIIIDTENEKIEFINAGHPSMLLYRSATEEIVELKSQFPPLGLLPVSNDIEYSGKEARWQRNDVLVLYSDGITEQENPMKAEYGQEKLKQMILKSADASPAEIKQKILSDFETHLDGKPAEDDVTIIVIK</sequence>
<accession>A0A382F6R2</accession>
<dbReference type="InterPro" id="IPR018490">
    <property type="entry name" value="cNMP-bd_dom_sf"/>
</dbReference>
<reference evidence="3" key="1">
    <citation type="submission" date="2018-05" db="EMBL/GenBank/DDBJ databases">
        <authorList>
            <person name="Lanie J.A."/>
            <person name="Ng W.-L."/>
            <person name="Kazmierczak K.M."/>
            <person name="Andrzejewski T.M."/>
            <person name="Davidsen T.M."/>
            <person name="Wayne K.J."/>
            <person name="Tettelin H."/>
            <person name="Glass J.I."/>
            <person name="Rusch D."/>
            <person name="Podicherti R."/>
            <person name="Tsui H.-C.T."/>
            <person name="Winkler M.E."/>
        </authorList>
    </citation>
    <scope>NUCLEOTIDE SEQUENCE</scope>
</reference>
<dbReference type="InterPro" id="IPR001932">
    <property type="entry name" value="PPM-type_phosphatase-like_dom"/>
</dbReference>
<protein>
    <recommendedName>
        <fullName evidence="2">Cyclic nucleotide-binding domain-containing protein</fullName>
    </recommendedName>
</protein>
<dbReference type="SUPFAM" id="SSF81606">
    <property type="entry name" value="PP2C-like"/>
    <property type="match status" value="1"/>
</dbReference>
<dbReference type="Pfam" id="PF07228">
    <property type="entry name" value="SpoIIE"/>
    <property type="match status" value="1"/>
</dbReference>
<evidence type="ECO:0000259" key="2">
    <source>
        <dbReference type="PROSITE" id="PS50042"/>
    </source>
</evidence>
<dbReference type="AlphaFoldDB" id="A0A382F6R2"/>
<dbReference type="PANTHER" id="PTHR43156:SF2">
    <property type="entry name" value="STAGE II SPORULATION PROTEIN E"/>
    <property type="match status" value="1"/>
</dbReference>
<dbReference type="InterPro" id="IPR052016">
    <property type="entry name" value="Bact_Sigma-Reg"/>
</dbReference>
<gene>
    <name evidence="3" type="ORF">METZ01_LOCUS210878</name>
</gene>
<dbReference type="Gene3D" id="3.60.40.10">
    <property type="entry name" value="PPM-type phosphatase domain"/>
    <property type="match status" value="1"/>
</dbReference>
<evidence type="ECO:0000313" key="3">
    <source>
        <dbReference type="EMBL" id="SVB58024.1"/>
    </source>
</evidence>
<dbReference type="SMART" id="SM00100">
    <property type="entry name" value="cNMP"/>
    <property type="match status" value="1"/>
</dbReference>
<dbReference type="PANTHER" id="PTHR43156">
    <property type="entry name" value="STAGE II SPORULATION PROTEIN E-RELATED"/>
    <property type="match status" value="1"/>
</dbReference>
<feature type="non-terminal residue" evidence="3">
    <location>
        <position position="401"/>
    </location>
</feature>
<evidence type="ECO:0000256" key="1">
    <source>
        <dbReference type="ARBA" id="ARBA00022801"/>
    </source>
</evidence>
<dbReference type="InterPro" id="IPR014710">
    <property type="entry name" value="RmlC-like_jellyroll"/>
</dbReference>